<sequence length="130" mass="14329">MSIKHILLIFVAFTCSACTTSGQLYYVDIKGNKKLGCDVEFIGMPSVDKFAVEYALSLCAKSIVKKGGVVQEQDIYLLKVDTAIPAAPCGKAWNHDLAKQQFQSKELSKKEYGYIVANIDLELAEINKCT</sequence>
<gene>
    <name evidence="2" type="ORF">WAE96_07770</name>
</gene>
<evidence type="ECO:0000313" key="2">
    <source>
        <dbReference type="EMBL" id="MEI4549600.1"/>
    </source>
</evidence>
<reference evidence="2 3" key="1">
    <citation type="submission" date="2023-12" db="EMBL/GenBank/DDBJ databases">
        <title>Friends and Foes: Symbiotic and Algicidal bacterial influence on Karenia brevis blooms.</title>
        <authorList>
            <person name="Fei C."/>
            <person name="Mohamed A.R."/>
            <person name="Booker A."/>
            <person name="Arshad M."/>
            <person name="Klass S."/>
            <person name="Ahn S."/>
            <person name="Gilbert P.M."/>
            <person name="Heil C.A."/>
            <person name="Martinez J.M."/>
            <person name="Amin S.A."/>
        </authorList>
    </citation>
    <scope>NUCLEOTIDE SEQUENCE [LARGE SCALE GENOMIC DNA]</scope>
    <source>
        <strain evidence="2 3">CE15</strain>
    </source>
</reference>
<organism evidence="2 3">
    <name type="scientific">Pseudoalteromonas spongiae</name>
    <dbReference type="NCBI Taxonomy" id="298657"/>
    <lineage>
        <taxon>Bacteria</taxon>
        <taxon>Pseudomonadati</taxon>
        <taxon>Pseudomonadota</taxon>
        <taxon>Gammaproteobacteria</taxon>
        <taxon>Alteromonadales</taxon>
        <taxon>Pseudoalteromonadaceae</taxon>
        <taxon>Pseudoalteromonas</taxon>
    </lineage>
</organism>
<feature type="signal peptide" evidence="1">
    <location>
        <begin position="1"/>
        <end position="17"/>
    </location>
</feature>
<keyword evidence="3" id="KW-1185">Reference proteome</keyword>
<dbReference type="RefSeq" id="WP_336435093.1">
    <property type="nucleotide sequence ID" value="NZ_JBAWKS010000001.1"/>
</dbReference>
<dbReference type="EMBL" id="JBAWKS010000001">
    <property type="protein sequence ID" value="MEI4549600.1"/>
    <property type="molecule type" value="Genomic_DNA"/>
</dbReference>
<evidence type="ECO:0000256" key="1">
    <source>
        <dbReference type="SAM" id="SignalP"/>
    </source>
</evidence>
<feature type="chain" id="PRO_5046669741" description="Lipoprotein" evidence="1">
    <location>
        <begin position="18"/>
        <end position="130"/>
    </location>
</feature>
<dbReference type="Proteomes" id="UP001382455">
    <property type="component" value="Unassembled WGS sequence"/>
</dbReference>
<evidence type="ECO:0008006" key="4">
    <source>
        <dbReference type="Google" id="ProtNLM"/>
    </source>
</evidence>
<accession>A0ABU8ERK1</accession>
<name>A0ABU8ERK1_9GAMM</name>
<protein>
    <recommendedName>
        <fullName evidence="4">Lipoprotein</fullName>
    </recommendedName>
</protein>
<proteinExistence type="predicted"/>
<evidence type="ECO:0000313" key="3">
    <source>
        <dbReference type="Proteomes" id="UP001382455"/>
    </source>
</evidence>
<keyword evidence="1" id="KW-0732">Signal</keyword>
<comment type="caution">
    <text evidence="2">The sequence shown here is derived from an EMBL/GenBank/DDBJ whole genome shotgun (WGS) entry which is preliminary data.</text>
</comment>